<dbReference type="AlphaFoldDB" id="A0AAV4QR55"/>
<dbReference type="InterPro" id="IPR002919">
    <property type="entry name" value="TIL_dom"/>
</dbReference>
<sequence>MSLLHMAISVLTPVDCGQDMQYYECTPSCKNTCENFSNPEAKCQCGPPGCFCRKDMVKRADGKCVFASQCPVKAICRANAKFSLCESPCRPTCENPAPAPCNQPCVAGCFCQPGFVEDVDGICVQFRNCSNMLRPVSCKPDEQYYECPPTCNNTCEHLNEPRVKCQCGPPGCFCKKGLVKGPDGKCVLPSQCPVKLPVCRENAQFSKCAPPCRPTCQNPYPAPCAEMLCVPGCFCKPGFVEDSDGKCVHLEHCSKNCRHPGEEFQECGKSCPDTCENKGHPLSKSCPYRCNRGCFCKEGLYRTKEGTCVPLKDCPVEVTTVPTPKNPPAVKLPDDCHGCPDRSACDVFCKTMGVYTGLCTGEGHLHCRCT</sequence>
<keyword evidence="1" id="KW-0646">Protease inhibitor</keyword>
<keyword evidence="6" id="KW-1185">Reference proteome</keyword>
<dbReference type="PANTHER" id="PTHR23259:SF70">
    <property type="entry name" value="ACCESSORY GLAND PROTEIN ACP62F-RELATED"/>
    <property type="match status" value="1"/>
</dbReference>
<feature type="chain" id="PRO_5043315836" description="TIL domain-containing protein" evidence="3">
    <location>
        <begin position="17"/>
        <end position="370"/>
    </location>
</feature>
<dbReference type="EMBL" id="BPLQ01004941">
    <property type="protein sequence ID" value="GIY11695.1"/>
    <property type="molecule type" value="Genomic_DNA"/>
</dbReference>
<dbReference type="PANTHER" id="PTHR23259">
    <property type="entry name" value="RIDDLE"/>
    <property type="match status" value="1"/>
</dbReference>
<feature type="domain" description="TIL" evidence="4">
    <location>
        <begin position="138"/>
        <end position="192"/>
    </location>
</feature>
<accession>A0AAV4QR55</accession>
<dbReference type="SUPFAM" id="SSF57567">
    <property type="entry name" value="Serine protease inhibitors"/>
    <property type="match status" value="5"/>
</dbReference>
<comment type="caution">
    <text evidence="5">The sequence shown here is derived from an EMBL/GenBank/DDBJ whole genome shotgun (WGS) entry which is preliminary data.</text>
</comment>
<keyword evidence="3" id="KW-0732">Signal</keyword>
<proteinExistence type="predicted"/>
<evidence type="ECO:0000313" key="6">
    <source>
        <dbReference type="Proteomes" id="UP001054837"/>
    </source>
</evidence>
<dbReference type="InterPro" id="IPR036084">
    <property type="entry name" value="Ser_inhib-like_sf"/>
</dbReference>
<dbReference type="Proteomes" id="UP001054837">
    <property type="component" value="Unassembled WGS sequence"/>
</dbReference>
<feature type="domain" description="TIL" evidence="4">
    <location>
        <begin position="76"/>
        <end position="129"/>
    </location>
</feature>
<dbReference type="CDD" id="cd19941">
    <property type="entry name" value="TIL"/>
    <property type="match status" value="5"/>
</dbReference>
<feature type="domain" description="TIL" evidence="4">
    <location>
        <begin position="199"/>
        <end position="253"/>
    </location>
</feature>
<evidence type="ECO:0000256" key="3">
    <source>
        <dbReference type="SAM" id="SignalP"/>
    </source>
</evidence>
<dbReference type="InterPro" id="IPR051368">
    <property type="entry name" value="SerProtInhib-TIL_Domain"/>
</dbReference>
<keyword evidence="2" id="KW-1015">Disulfide bond</keyword>
<feature type="domain" description="TIL" evidence="4">
    <location>
        <begin position="16"/>
        <end position="70"/>
    </location>
</feature>
<dbReference type="GO" id="GO:0030414">
    <property type="term" value="F:peptidase inhibitor activity"/>
    <property type="evidence" value="ECO:0007669"/>
    <property type="project" value="UniProtKB-KW"/>
</dbReference>
<protein>
    <recommendedName>
        <fullName evidence="4">TIL domain-containing protein</fullName>
    </recommendedName>
</protein>
<feature type="signal peptide" evidence="3">
    <location>
        <begin position="1"/>
        <end position="16"/>
    </location>
</feature>
<gene>
    <name evidence="5" type="ORF">CDAR_213481</name>
</gene>
<dbReference type="Gene3D" id="2.10.25.10">
    <property type="entry name" value="Laminin"/>
    <property type="match status" value="5"/>
</dbReference>
<organism evidence="5 6">
    <name type="scientific">Caerostris darwini</name>
    <dbReference type="NCBI Taxonomy" id="1538125"/>
    <lineage>
        <taxon>Eukaryota</taxon>
        <taxon>Metazoa</taxon>
        <taxon>Ecdysozoa</taxon>
        <taxon>Arthropoda</taxon>
        <taxon>Chelicerata</taxon>
        <taxon>Arachnida</taxon>
        <taxon>Araneae</taxon>
        <taxon>Araneomorphae</taxon>
        <taxon>Entelegynae</taxon>
        <taxon>Araneoidea</taxon>
        <taxon>Araneidae</taxon>
        <taxon>Caerostris</taxon>
    </lineage>
</organism>
<evidence type="ECO:0000256" key="1">
    <source>
        <dbReference type="ARBA" id="ARBA00022690"/>
    </source>
</evidence>
<evidence type="ECO:0000256" key="2">
    <source>
        <dbReference type="ARBA" id="ARBA00023157"/>
    </source>
</evidence>
<dbReference type="Pfam" id="PF01826">
    <property type="entry name" value="TIL"/>
    <property type="match status" value="5"/>
</dbReference>
<evidence type="ECO:0000259" key="4">
    <source>
        <dbReference type="Pfam" id="PF01826"/>
    </source>
</evidence>
<evidence type="ECO:0000313" key="5">
    <source>
        <dbReference type="EMBL" id="GIY11695.1"/>
    </source>
</evidence>
<feature type="domain" description="TIL" evidence="4">
    <location>
        <begin position="260"/>
        <end position="314"/>
    </location>
</feature>
<reference evidence="5 6" key="1">
    <citation type="submission" date="2021-06" db="EMBL/GenBank/DDBJ databases">
        <title>Caerostris darwini draft genome.</title>
        <authorList>
            <person name="Kono N."/>
            <person name="Arakawa K."/>
        </authorList>
    </citation>
    <scope>NUCLEOTIDE SEQUENCE [LARGE SCALE GENOMIC DNA]</scope>
</reference>
<name>A0AAV4QR55_9ARAC</name>